<evidence type="ECO:0000313" key="1">
    <source>
        <dbReference type="EMBL" id="KAK4659777.1"/>
    </source>
</evidence>
<comment type="caution">
    <text evidence="1">The sequence shown here is derived from an EMBL/GenBank/DDBJ whole genome shotgun (WGS) entry which is preliminary data.</text>
</comment>
<dbReference type="EMBL" id="JAFFHA010000001">
    <property type="protein sequence ID" value="KAK4659777.1"/>
    <property type="molecule type" value="Genomic_DNA"/>
</dbReference>
<name>A0ABR0GVI9_9PEZI</name>
<dbReference type="GeneID" id="87902439"/>
<organism evidence="1 2">
    <name type="scientific">Podospora pseudocomata</name>
    <dbReference type="NCBI Taxonomy" id="2093779"/>
    <lineage>
        <taxon>Eukaryota</taxon>
        <taxon>Fungi</taxon>
        <taxon>Dikarya</taxon>
        <taxon>Ascomycota</taxon>
        <taxon>Pezizomycotina</taxon>
        <taxon>Sordariomycetes</taxon>
        <taxon>Sordariomycetidae</taxon>
        <taxon>Sordariales</taxon>
        <taxon>Podosporaceae</taxon>
        <taxon>Podospora</taxon>
    </lineage>
</organism>
<dbReference type="RefSeq" id="XP_062748747.1">
    <property type="nucleotide sequence ID" value="XM_062882938.1"/>
</dbReference>
<dbReference type="Proteomes" id="UP001323405">
    <property type="component" value="Unassembled WGS sequence"/>
</dbReference>
<gene>
    <name evidence="1" type="ORF">QC762_0012190</name>
</gene>
<evidence type="ECO:0000313" key="2">
    <source>
        <dbReference type="Proteomes" id="UP001323405"/>
    </source>
</evidence>
<keyword evidence="2" id="KW-1185">Reference proteome</keyword>
<sequence>METWSMVAPSLVIRQALPWRLWGDISNLQIWAKIGRDNGASSWGGVAPGALQLGKVIFERSAQQQTMISSQNQDLSGTCPAVESYLPLSICGWQIAYTHRRSLGSMR</sequence>
<proteinExistence type="predicted"/>
<protein>
    <submittedName>
        <fullName evidence="1">Uncharacterized protein</fullName>
    </submittedName>
</protein>
<accession>A0ABR0GVI9</accession>
<reference evidence="1 2" key="1">
    <citation type="journal article" date="2023" name="bioRxiv">
        <title>High-quality genome assemblies of four members of thePodospora anserinaspecies complex.</title>
        <authorList>
            <person name="Ament-Velasquez S.L."/>
            <person name="Vogan A.A."/>
            <person name="Wallerman O."/>
            <person name="Hartmann F."/>
            <person name="Gautier V."/>
            <person name="Silar P."/>
            <person name="Giraud T."/>
            <person name="Johannesson H."/>
        </authorList>
    </citation>
    <scope>NUCLEOTIDE SEQUENCE [LARGE SCALE GENOMIC DNA]</scope>
    <source>
        <strain evidence="1 2">CBS 415.72m</strain>
    </source>
</reference>